<keyword evidence="4" id="KW-1185">Reference proteome</keyword>
<dbReference type="Gene3D" id="3.40.1740.10">
    <property type="entry name" value="VC0467-like"/>
    <property type="match status" value="1"/>
</dbReference>
<evidence type="ECO:0000313" key="4">
    <source>
        <dbReference type="Proteomes" id="UP000753724"/>
    </source>
</evidence>
<comment type="similarity">
    <text evidence="1 2">Belongs to the UPF0301 (AlgH) family.</text>
</comment>
<dbReference type="Pfam" id="PF02622">
    <property type="entry name" value="DUF179"/>
    <property type="match status" value="1"/>
</dbReference>
<accession>A0ABW9X945</accession>
<gene>
    <name evidence="3" type="ORF">GTZ99_00590</name>
</gene>
<evidence type="ECO:0000256" key="2">
    <source>
        <dbReference type="HAMAP-Rule" id="MF_00758"/>
    </source>
</evidence>
<name>A0ABW9X945_9SPHN</name>
<evidence type="ECO:0000313" key="3">
    <source>
        <dbReference type="EMBL" id="NBC35050.1"/>
    </source>
</evidence>
<dbReference type="PANTHER" id="PTHR30327:SF1">
    <property type="entry name" value="UPF0301 PROTEIN YQGE"/>
    <property type="match status" value="1"/>
</dbReference>
<dbReference type="SUPFAM" id="SSF143456">
    <property type="entry name" value="VC0467-like"/>
    <property type="match status" value="1"/>
</dbReference>
<dbReference type="HAMAP" id="MF_00758">
    <property type="entry name" value="UPF0301"/>
    <property type="match status" value="1"/>
</dbReference>
<sequence>MTKAQYLGGRLLLALPGMPDPRFAGAVLALCVHDENGALGIGISDVLDGITLYTLLDDLGIDRGVAPDVEVHHGGPVEPQRGFVLHSPDWGADSSMRVNEHWSLSGSRDILQAIADGTGPAQWLIALGYAGWGPGQLDGEMREHGWYAAEGRGTILFDTDTDDRWTQSWAAEGIDPAHLSMQTGRA</sequence>
<organism evidence="3 4">
    <name type="scientific">Novosphingobium ovatum</name>
    <dbReference type="NCBI Taxonomy" id="1908523"/>
    <lineage>
        <taxon>Bacteria</taxon>
        <taxon>Pseudomonadati</taxon>
        <taxon>Pseudomonadota</taxon>
        <taxon>Alphaproteobacteria</taxon>
        <taxon>Sphingomonadales</taxon>
        <taxon>Sphingomonadaceae</taxon>
        <taxon>Novosphingobium</taxon>
    </lineage>
</organism>
<protein>
    <recommendedName>
        <fullName evidence="2">UPF0301 protein GTZ99_00590</fullName>
    </recommendedName>
</protein>
<comment type="caution">
    <text evidence="3">The sequence shown here is derived from an EMBL/GenBank/DDBJ whole genome shotgun (WGS) entry which is preliminary data.</text>
</comment>
<dbReference type="RefSeq" id="WP_161716353.1">
    <property type="nucleotide sequence ID" value="NZ_JAAAPO010000001.1"/>
</dbReference>
<dbReference type="Proteomes" id="UP000753724">
    <property type="component" value="Unassembled WGS sequence"/>
</dbReference>
<proteinExistence type="inferred from homology"/>
<dbReference type="EMBL" id="JAAAPO010000001">
    <property type="protein sequence ID" value="NBC35050.1"/>
    <property type="molecule type" value="Genomic_DNA"/>
</dbReference>
<reference evidence="4" key="1">
    <citation type="submission" date="2020-01" db="EMBL/GenBank/DDBJ databases">
        <title>Sphingomonas sp. strain CSW-10.</title>
        <authorList>
            <person name="Chen W.-M."/>
        </authorList>
    </citation>
    <scope>NUCLEOTIDE SEQUENCE [LARGE SCALE GENOMIC DNA]</scope>
    <source>
        <strain evidence="4">FSY-8</strain>
    </source>
</reference>
<dbReference type="InterPro" id="IPR003774">
    <property type="entry name" value="AlgH-like"/>
</dbReference>
<evidence type="ECO:0000256" key="1">
    <source>
        <dbReference type="ARBA" id="ARBA00009600"/>
    </source>
</evidence>
<dbReference type="PANTHER" id="PTHR30327">
    <property type="entry name" value="UNCHARACTERIZED PROTEIN YQGE"/>
    <property type="match status" value="1"/>
</dbReference>